<proteinExistence type="predicted"/>
<accession>A0A645EVX2</accession>
<dbReference type="AlphaFoldDB" id="A0A645EVX2"/>
<evidence type="ECO:0000313" key="1">
    <source>
        <dbReference type="EMBL" id="MPN06007.1"/>
    </source>
</evidence>
<protein>
    <submittedName>
        <fullName evidence="1">Uncharacterized protein</fullName>
    </submittedName>
</protein>
<gene>
    <name evidence="1" type="ORF">SDC9_153261</name>
</gene>
<reference evidence="1" key="1">
    <citation type="submission" date="2019-08" db="EMBL/GenBank/DDBJ databases">
        <authorList>
            <person name="Kucharzyk K."/>
            <person name="Murdoch R.W."/>
            <person name="Higgins S."/>
            <person name="Loffler F."/>
        </authorList>
    </citation>
    <scope>NUCLEOTIDE SEQUENCE</scope>
</reference>
<comment type="caution">
    <text evidence="1">The sequence shown here is derived from an EMBL/GenBank/DDBJ whole genome shotgun (WGS) entry which is preliminary data.</text>
</comment>
<dbReference type="EMBL" id="VSSQ01051891">
    <property type="protein sequence ID" value="MPN06007.1"/>
    <property type="molecule type" value="Genomic_DNA"/>
</dbReference>
<name>A0A645EVX2_9ZZZZ</name>
<organism evidence="1">
    <name type="scientific">bioreactor metagenome</name>
    <dbReference type="NCBI Taxonomy" id="1076179"/>
    <lineage>
        <taxon>unclassified sequences</taxon>
        <taxon>metagenomes</taxon>
        <taxon>ecological metagenomes</taxon>
    </lineage>
</organism>
<sequence>MGDFVADRVCDEPCKDATDFFAVEDEVVWPFDFATCKIGEIDCRGGGKTRNGSQ</sequence>